<dbReference type="GO" id="GO:0003677">
    <property type="term" value="F:DNA binding"/>
    <property type="evidence" value="ECO:0007669"/>
    <property type="project" value="InterPro"/>
</dbReference>
<dbReference type="EC" id="3.1.21.3" evidence="3"/>
<dbReference type="PANTHER" id="PTHR47396:SF1">
    <property type="entry name" value="ATP-DEPENDENT HELICASE IRC3-RELATED"/>
    <property type="match status" value="1"/>
</dbReference>
<sequence>MAHTTKLTGPPKSANFGFFAKHYPDLDRIGAGCERYFSDDPVVALILLRQFGEVLAQMLAARSGLLTDARELQADLLRRLRLEGNYPSSVMDLFHQLRKLGNAATHDRDGDHATALSCLKMARQLAIWFYRTFDDQNFKPGPFQPPRAPADATAEVKAELERLKGEKEAALTEAQRAKERIAEAEAARRAAEQGAKGAAEERDIYAQLAAEAEAAKIELSRRLSQLQAVAKAPASSSLEALEERLSVGLPSQPVELAEQLVEWQSAAASSSASERQAMLRSASAAAEAIDLDEAATRQLIDEQLRARGWDADTMNLRYAKGARPVKGKSMAIAEWPTANGPADYALFVGMTCIALVEAKRKSKNVQAAIDQAGRYAQAFDPTGSIELTEGGPWPFSSGATKELPFQVPFLFATNGRPYLKQVETQSGIWFRDARNPTNHRRALTDWPTPEGLMGQLNMDREAAQERLASLPIEFGFPLRDYQKRAIRAVESTLADDANRTMLLAMATGTGKTKLAIALLYRLLETKRFRRICFVVDRHALGEQAANEFKTTRIVSARTFADIFGLKELGDVLPETATKVHICTIQSLVKRVLFANENEDVPPVDQYDLIVVDECHRGYLLDREMSDAEMSFRDEADYVSKYRRVLEHFDAVKIGLTATPALHTAQIFGDPIFTYPYREAVIDGFLIDHEPPLRIETELSRDGIHFARGDPLPLLNPITGEIDLTHAPDDLDFEIDDFNRRVITRSFNRAVSEELAKHIDPSLPGKTLIFASTDGHADIVVAELKKAFLDRYGEIDDAAVAKVTGSVDAPGTLIRRYRNDALPTVAVTVDLLTTGVDVPTIANLVFIRRVNSRILYEQMLGRATRLCPEIGKETFRIFDAVGIYDALQPVTAMKPVVVNPKITLMQLFEQFARITDAAHRTQLRDEIVVKLGRRLGKLTAEAEDAFQGVAGEPIQATLNRFRNEPLDGLTNWLRGKQGIGLILDWKPDSGRPIPLPISEHPDKVVSTTIGYGAAMVRPEDFLSSFSQFIQDNVNKVAALQAVVQRPRELTRDNLKSVRMELDRQGFSEAALRNAWKQAKNEDIAASIVGFIRQAAIGDPLVPWADRVKAAMDRIVKRGSWSEPQRKWLERIGKAVAQVGVADRAVLDEEQFREETGGFTRLNRIFDGKLDAILGDINDELWSKSA</sequence>
<dbReference type="CDD" id="cd18032">
    <property type="entry name" value="DEXHc_RE_I_III_res"/>
    <property type="match status" value="1"/>
</dbReference>
<dbReference type="InterPro" id="IPR006935">
    <property type="entry name" value="Helicase/UvrB_N"/>
</dbReference>
<dbReference type="PANTHER" id="PTHR47396">
    <property type="entry name" value="TYPE I RESTRICTION ENZYME ECOKI R PROTEIN"/>
    <property type="match status" value="1"/>
</dbReference>
<dbReference type="CDD" id="cd18799">
    <property type="entry name" value="SF2_C_EcoAI-like"/>
    <property type="match status" value="1"/>
</dbReference>
<dbReference type="SUPFAM" id="SSF52540">
    <property type="entry name" value="P-loop containing nucleoside triphosphate hydrolases"/>
    <property type="match status" value="1"/>
</dbReference>
<dbReference type="Pfam" id="PF04851">
    <property type="entry name" value="ResIII"/>
    <property type="match status" value="1"/>
</dbReference>
<dbReference type="Gene3D" id="3.90.1570.30">
    <property type="match status" value="1"/>
</dbReference>
<name>A0A974A6N5_9BRAD</name>
<protein>
    <submittedName>
        <fullName evidence="3">Type I restriction-modification system endonuclease</fullName>
        <ecNumber evidence="3">3.1.21.3</ecNumber>
    </submittedName>
</protein>
<dbReference type="Pfam" id="PF00271">
    <property type="entry name" value="Helicase_C"/>
    <property type="match status" value="1"/>
</dbReference>
<organism evidence="3">
    <name type="scientific">Bradyrhizobium septentrionale</name>
    <dbReference type="NCBI Taxonomy" id="1404411"/>
    <lineage>
        <taxon>Bacteria</taxon>
        <taxon>Pseudomonadati</taxon>
        <taxon>Pseudomonadota</taxon>
        <taxon>Alphaproteobacteria</taxon>
        <taxon>Hyphomicrobiales</taxon>
        <taxon>Nitrobacteraceae</taxon>
        <taxon>Bradyrhizobium</taxon>
    </lineage>
</organism>
<comment type="caution">
    <text evidence="3">The sequence shown here is derived from an EMBL/GenBank/DDBJ whole genome shotgun (WGS) entry which is preliminary data.</text>
</comment>
<dbReference type="AlphaFoldDB" id="A0A974A6N5"/>
<feature type="coiled-coil region" evidence="1">
    <location>
        <begin position="153"/>
        <end position="229"/>
    </location>
</feature>
<evidence type="ECO:0000256" key="1">
    <source>
        <dbReference type="SAM" id="Coils"/>
    </source>
</evidence>
<keyword evidence="3" id="KW-0540">Nuclease</keyword>
<keyword evidence="3" id="KW-0378">Hydrolase</keyword>
<dbReference type="GO" id="GO:0005829">
    <property type="term" value="C:cytosol"/>
    <property type="evidence" value="ECO:0007669"/>
    <property type="project" value="TreeGrafter"/>
</dbReference>
<evidence type="ECO:0000313" key="3">
    <source>
        <dbReference type="EMBL" id="NVI50595.1"/>
    </source>
</evidence>
<dbReference type="InterPro" id="IPR027417">
    <property type="entry name" value="P-loop_NTPase"/>
</dbReference>
<gene>
    <name evidence="3" type="primary">hsdR</name>
    <name evidence="3" type="ORF">HAP48_049175</name>
</gene>
<dbReference type="GO" id="GO:0006304">
    <property type="term" value="P:DNA modification"/>
    <property type="evidence" value="ECO:0007669"/>
    <property type="project" value="InterPro"/>
</dbReference>
<dbReference type="Gene3D" id="3.40.50.300">
    <property type="entry name" value="P-loop containing nucleotide triphosphate hydrolases"/>
    <property type="match status" value="2"/>
</dbReference>
<dbReference type="InterPro" id="IPR014001">
    <property type="entry name" value="Helicase_ATP-bd"/>
</dbReference>
<dbReference type="InterPro" id="IPR013670">
    <property type="entry name" value="EcoEI_R_C_dom"/>
</dbReference>
<accession>A0A974A6N5</accession>
<dbReference type="InterPro" id="IPR050742">
    <property type="entry name" value="Helicase_Restrict-Modif_Enz"/>
</dbReference>
<dbReference type="GO" id="GO:0009035">
    <property type="term" value="F:type I site-specific deoxyribonuclease activity"/>
    <property type="evidence" value="ECO:0007669"/>
    <property type="project" value="UniProtKB-EC"/>
</dbReference>
<dbReference type="SMART" id="SM00487">
    <property type="entry name" value="DEXDc"/>
    <property type="match status" value="1"/>
</dbReference>
<keyword evidence="3" id="KW-0255">Endonuclease</keyword>
<keyword evidence="1" id="KW-0175">Coiled coil</keyword>
<evidence type="ECO:0000259" key="2">
    <source>
        <dbReference type="PROSITE" id="PS51192"/>
    </source>
</evidence>
<dbReference type="GO" id="GO:0005524">
    <property type="term" value="F:ATP binding"/>
    <property type="evidence" value="ECO:0007669"/>
    <property type="project" value="InterPro"/>
</dbReference>
<dbReference type="InterPro" id="IPR001650">
    <property type="entry name" value="Helicase_C-like"/>
</dbReference>
<dbReference type="RefSeq" id="WP_166217628.1">
    <property type="nucleotide sequence ID" value="NZ_CP088284.1"/>
</dbReference>
<reference evidence="3" key="1">
    <citation type="submission" date="2020-06" db="EMBL/GenBank/DDBJ databases">
        <title>Whole Genome Sequence of Bradyrhizobium sp. Strain 1S1.</title>
        <authorList>
            <person name="Bromfield E.S.P."/>
            <person name="Cloutier S."/>
        </authorList>
    </citation>
    <scope>NUCLEOTIDE SEQUENCE [LARGE SCALE GENOMIC DNA]</scope>
    <source>
        <strain evidence="3">1S1</strain>
    </source>
</reference>
<dbReference type="EMBL" id="JAAOLE020000002">
    <property type="protein sequence ID" value="NVI50595.1"/>
    <property type="molecule type" value="Genomic_DNA"/>
</dbReference>
<proteinExistence type="predicted"/>
<dbReference type="PROSITE" id="PS51192">
    <property type="entry name" value="HELICASE_ATP_BIND_1"/>
    <property type="match status" value="1"/>
</dbReference>
<feature type="domain" description="Helicase ATP-binding" evidence="2">
    <location>
        <begin position="492"/>
        <end position="677"/>
    </location>
</feature>
<dbReference type="NCBIfam" id="NF008521">
    <property type="entry name" value="PRK11448.1"/>
    <property type="match status" value="1"/>
</dbReference>
<dbReference type="Pfam" id="PF08463">
    <property type="entry name" value="EcoEI_R_C"/>
    <property type="match status" value="1"/>
</dbReference>